<evidence type="ECO:0000256" key="2">
    <source>
        <dbReference type="ARBA" id="ARBA00012282"/>
    </source>
</evidence>
<dbReference type="Gene3D" id="3.30.450.20">
    <property type="entry name" value="PAS domain"/>
    <property type="match status" value="2"/>
</dbReference>
<dbReference type="Gene3D" id="3.30.70.270">
    <property type="match status" value="1"/>
</dbReference>
<feature type="coiled-coil region" evidence="5">
    <location>
        <begin position="38"/>
        <end position="65"/>
    </location>
</feature>
<dbReference type="Gene3D" id="3.20.20.450">
    <property type="entry name" value="EAL domain"/>
    <property type="match status" value="1"/>
</dbReference>
<dbReference type="NCBIfam" id="TIGR00229">
    <property type="entry name" value="sensory_box"/>
    <property type="match status" value="1"/>
</dbReference>
<reference evidence="10 11" key="1">
    <citation type="submission" date="2016-03" db="EMBL/GenBank/DDBJ databases">
        <title>Chemosynthetic sulphur-oxidizing symbionts of marine invertebrate animals are capable of nitrogen fixation.</title>
        <authorList>
            <person name="Petersen J.M."/>
            <person name="Kemper A."/>
            <person name="Gruber-Vodicka H."/>
            <person name="Cardini U."/>
            <person name="Geest Mvander."/>
            <person name="Kleiner M."/>
            <person name="Bulgheresi S."/>
            <person name="Fussmann M."/>
            <person name="Herbold C."/>
            <person name="Seah B.K.B."/>
            <person name="Antony C.Paul."/>
            <person name="Liu D."/>
            <person name="Belitz A."/>
            <person name="Weber M."/>
        </authorList>
    </citation>
    <scope>NUCLEOTIDE SEQUENCE [LARGE SCALE GENOMIC DNA]</scope>
    <source>
        <strain evidence="10">G_D</strain>
    </source>
</reference>
<evidence type="ECO:0000259" key="9">
    <source>
        <dbReference type="PROSITE" id="PS50887"/>
    </source>
</evidence>
<dbReference type="FunFam" id="3.20.20.450:FF:000001">
    <property type="entry name" value="Cyclic di-GMP phosphodiesterase yahA"/>
    <property type="match status" value="1"/>
</dbReference>
<sequence>MSRYSNLSHSELERMLSESERLLRADTDTDTDYLLHNLQLHKIELEIQNRDLMESQKELENIRDQYAELYDFAPVGYLTLDKNGIINNLNISAAAMFGAERSRIVGRPLSTQLAPGMGRLLFDHLRHAFSSDQKVTADLALKTTSDGITRYVRADTIVHADLESQAHCLMNLIDTTERRRAEQAVIDERTFLQHVIDGVENPIMVISLDFKVLRMNEAAKRIATMQKIDPEHACCYQISHQVDRPCDGDDYPCPLKIVLQTRLPTKVTHNHISEFGTQRKYEVSVSPLFDDDGEIMGVIESSHDITEHLELLDELKERQLSYAHLAQHDALTGLPNRLLFADRLSQAIHVAHRNKSMLAVLFIDLDRFKEVNDSFNHATGDAVLKEVAERFQSLFREDDTIARMGGDEFTVILTHIKKDSNAALVAKKLLNLFKKPFTIQNHKLYLTASIGISLYPDHGDSVDELVRNADTAMYRAKEEGRNTFQYYTLELTARAFERVFLASSLHNAISQNELILHYQPQIELITKEICGVEALVRWQNRDLGLLTPDKFIPLAEESEVIDEMGAWIMKEACQQMKAWQDSGILRSDMTISVNLSGKQFDHNNLLEEIEQTLTATGLSPDCLELEITETTMMRSTSVTSETLRKLRKLGVKVAVDDFGTGYSSLNYLKQLPITRLKIDKTFISDIPDDLNDVAISKAIIAMANNLLLDVLAEGIETGEQHQFLIQQGCRVGQGYLFARPMPSDQFESFIEQTRQG</sequence>
<dbReference type="Pfam" id="PF08448">
    <property type="entry name" value="PAS_4"/>
    <property type="match status" value="1"/>
</dbReference>
<dbReference type="PROSITE" id="PS50887">
    <property type="entry name" value="GGDEF"/>
    <property type="match status" value="1"/>
</dbReference>
<dbReference type="PROSITE" id="PS50113">
    <property type="entry name" value="PAC"/>
    <property type="match status" value="1"/>
</dbReference>
<evidence type="ECO:0000256" key="3">
    <source>
        <dbReference type="ARBA" id="ARBA00022636"/>
    </source>
</evidence>
<keyword evidence="3" id="KW-0973">c-di-GMP</keyword>
<dbReference type="CDD" id="cd01949">
    <property type="entry name" value="GGDEF"/>
    <property type="match status" value="1"/>
</dbReference>
<dbReference type="InterPro" id="IPR035919">
    <property type="entry name" value="EAL_sf"/>
</dbReference>
<dbReference type="FunFam" id="3.30.70.270:FF:000001">
    <property type="entry name" value="Diguanylate cyclase domain protein"/>
    <property type="match status" value="1"/>
</dbReference>
<feature type="domain" description="GGDEF" evidence="9">
    <location>
        <begin position="356"/>
        <end position="489"/>
    </location>
</feature>
<protein>
    <recommendedName>
        <fullName evidence="2">cyclic-guanylate-specific phosphodiesterase</fullName>
        <ecNumber evidence="2">3.1.4.52</ecNumber>
    </recommendedName>
</protein>
<dbReference type="InterPro" id="IPR000700">
    <property type="entry name" value="PAS-assoc_C"/>
</dbReference>
<dbReference type="GO" id="GO:0071732">
    <property type="term" value="P:cellular response to nitric oxide"/>
    <property type="evidence" value="ECO:0007669"/>
    <property type="project" value="UniProtKB-ARBA"/>
</dbReference>
<dbReference type="AlphaFoldDB" id="A0A1E2UUA4"/>
<comment type="cofactor">
    <cofactor evidence="1">
        <name>Mg(2+)</name>
        <dbReference type="ChEBI" id="CHEBI:18420"/>
    </cofactor>
</comment>
<dbReference type="GO" id="GO:0006355">
    <property type="term" value="P:regulation of DNA-templated transcription"/>
    <property type="evidence" value="ECO:0007669"/>
    <property type="project" value="InterPro"/>
</dbReference>
<evidence type="ECO:0000256" key="5">
    <source>
        <dbReference type="SAM" id="Coils"/>
    </source>
</evidence>
<feature type="domain" description="PAC" evidence="7">
    <location>
        <begin position="265"/>
        <end position="317"/>
    </location>
</feature>
<evidence type="ECO:0000256" key="4">
    <source>
        <dbReference type="ARBA" id="ARBA00051114"/>
    </source>
</evidence>
<dbReference type="InterPro" id="IPR001633">
    <property type="entry name" value="EAL_dom"/>
</dbReference>
<dbReference type="InterPro" id="IPR043128">
    <property type="entry name" value="Rev_trsase/Diguanyl_cyclase"/>
</dbReference>
<dbReference type="InterPro" id="IPR000160">
    <property type="entry name" value="GGDEF_dom"/>
</dbReference>
<dbReference type="Proteomes" id="UP000094849">
    <property type="component" value="Unassembled WGS sequence"/>
</dbReference>
<name>A0A1E2UUA4_9GAMM</name>
<evidence type="ECO:0000256" key="1">
    <source>
        <dbReference type="ARBA" id="ARBA00001946"/>
    </source>
</evidence>
<evidence type="ECO:0000313" key="10">
    <source>
        <dbReference type="EMBL" id="ODB98328.1"/>
    </source>
</evidence>
<dbReference type="GO" id="GO:0071111">
    <property type="term" value="F:cyclic-guanylate-specific phosphodiesterase activity"/>
    <property type="evidence" value="ECO:0007669"/>
    <property type="project" value="UniProtKB-EC"/>
</dbReference>
<dbReference type="InterPro" id="IPR000014">
    <property type="entry name" value="PAS"/>
</dbReference>
<keyword evidence="5" id="KW-0175">Coiled coil</keyword>
<dbReference type="SUPFAM" id="SSF141868">
    <property type="entry name" value="EAL domain-like"/>
    <property type="match status" value="1"/>
</dbReference>
<feature type="domain" description="PAS" evidence="6">
    <location>
        <begin position="62"/>
        <end position="132"/>
    </location>
</feature>
<dbReference type="InterPro" id="IPR013767">
    <property type="entry name" value="PAS_fold"/>
</dbReference>
<dbReference type="PROSITE" id="PS50883">
    <property type="entry name" value="EAL"/>
    <property type="match status" value="1"/>
</dbReference>
<dbReference type="SUPFAM" id="SSF55073">
    <property type="entry name" value="Nucleotide cyclase"/>
    <property type="match status" value="1"/>
</dbReference>
<comment type="caution">
    <text evidence="10">The sequence shown here is derived from an EMBL/GenBank/DDBJ whole genome shotgun (WGS) entry which is preliminary data.</text>
</comment>
<dbReference type="CDD" id="cd01948">
    <property type="entry name" value="EAL"/>
    <property type="match status" value="1"/>
</dbReference>
<dbReference type="InterPro" id="IPR029787">
    <property type="entry name" value="Nucleotide_cyclase"/>
</dbReference>
<evidence type="ECO:0000259" key="7">
    <source>
        <dbReference type="PROSITE" id="PS50113"/>
    </source>
</evidence>
<dbReference type="InterPro" id="IPR052155">
    <property type="entry name" value="Biofilm_reg_signaling"/>
</dbReference>
<dbReference type="SMART" id="SM00052">
    <property type="entry name" value="EAL"/>
    <property type="match status" value="1"/>
</dbReference>
<proteinExistence type="predicted"/>
<dbReference type="Pfam" id="PF00989">
    <property type="entry name" value="PAS"/>
    <property type="match status" value="1"/>
</dbReference>
<dbReference type="PANTHER" id="PTHR44757">
    <property type="entry name" value="DIGUANYLATE CYCLASE DGCP"/>
    <property type="match status" value="1"/>
</dbReference>
<dbReference type="PANTHER" id="PTHR44757:SF2">
    <property type="entry name" value="BIOFILM ARCHITECTURE MAINTENANCE PROTEIN MBAA"/>
    <property type="match status" value="1"/>
</dbReference>
<evidence type="ECO:0000313" key="11">
    <source>
        <dbReference type="Proteomes" id="UP000094849"/>
    </source>
</evidence>
<dbReference type="SUPFAM" id="SSF55785">
    <property type="entry name" value="PYP-like sensor domain (PAS domain)"/>
    <property type="match status" value="2"/>
</dbReference>
<dbReference type="NCBIfam" id="TIGR00254">
    <property type="entry name" value="GGDEF"/>
    <property type="match status" value="1"/>
</dbReference>
<dbReference type="PROSITE" id="PS50112">
    <property type="entry name" value="PAS"/>
    <property type="match status" value="1"/>
</dbReference>
<dbReference type="SMART" id="SM00091">
    <property type="entry name" value="PAS"/>
    <property type="match status" value="2"/>
</dbReference>
<dbReference type="Pfam" id="PF00563">
    <property type="entry name" value="EAL"/>
    <property type="match status" value="1"/>
</dbReference>
<organism evidence="10 11">
    <name type="scientific">Candidatus Thiodiazotropha endoloripes</name>
    <dbReference type="NCBI Taxonomy" id="1818881"/>
    <lineage>
        <taxon>Bacteria</taxon>
        <taxon>Pseudomonadati</taxon>
        <taxon>Pseudomonadota</taxon>
        <taxon>Gammaproteobacteria</taxon>
        <taxon>Chromatiales</taxon>
        <taxon>Sedimenticolaceae</taxon>
        <taxon>Candidatus Thiodiazotropha</taxon>
    </lineage>
</organism>
<evidence type="ECO:0000259" key="8">
    <source>
        <dbReference type="PROSITE" id="PS50883"/>
    </source>
</evidence>
<dbReference type="InterPro" id="IPR035965">
    <property type="entry name" value="PAS-like_dom_sf"/>
</dbReference>
<dbReference type="EC" id="3.1.4.52" evidence="2"/>
<dbReference type="Pfam" id="PF00990">
    <property type="entry name" value="GGDEF"/>
    <property type="match status" value="1"/>
</dbReference>
<dbReference type="RefSeq" id="WP_069024828.1">
    <property type="nucleotide sequence ID" value="NZ_LVJZ01000003.1"/>
</dbReference>
<dbReference type="EMBL" id="LVJZ01000003">
    <property type="protein sequence ID" value="ODB98328.1"/>
    <property type="molecule type" value="Genomic_DNA"/>
</dbReference>
<dbReference type="InterPro" id="IPR013656">
    <property type="entry name" value="PAS_4"/>
</dbReference>
<accession>A0A1E2UUA4</accession>
<feature type="domain" description="EAL" evidence="8">
    <location>
        <begin position="498"/>
        <end position="754"/>
    </location>
</feature>
<keyword evidence="11" id="KW-1185">Reference proteome</keyword>
<gene>
    <name evidence="10" type="ORF">A3196_17185</name>
</gene>
<dbReference type="STRING" id="1818881.A3196_17185"/>
<dbReference type="SMART" id="SM00267">
    <property type="entry name" value="GGDEF"/>
    <property type="match status" value="1"/>
</dbReference>
<comment type="catalytic activity">
    <reaction evidence="4">
        <text>3',3'-c-di-GMP + H2O = 5'-phosphoguanylyl(3'-&gt;5')guanosine + H(+)</text>
        <dbReference type="Rhea" id="RHEA:24902"/>
        <dbReference type="ChEBI" id="CHEBI:15377"/>
        <dbReference type="ChEBI" id="CHEBI:15378"/>
        <dbReference type="ChEBI" id="CHEBI:58754"/>
        <dbReference type="ChEBI" id="CHEBI:58805"/>
        <dbReference type="EC" id="3.1.4.52"/>
    </reaction>
    <physiologicalReaction direction="left-to-right" evidence="4">
        <dbReference type="Rhea" id="RHEA:24903"/>
    </physiologicalReaction>
</comment>
<evidence type="ECO:0000259" key="6">
    <source>
        <dbReference type="PROSITE" id="PS50112"/>
    </source>
</evidence>